<sequence>MNVSHITPQILQQSNLNNEIKKSVPNFTGAAETLATGATLVLRFLDTNQAIGANSVDLCSMVIPRTTYDFHKRGADAGIETARRESMGTINHSLVGVYGTLGGMLVATMLNRKYANANLRADKLFADNITTDILARYRQDALRNIPSGEADSVRYYLKNILDNVKVYNPSDKTAVDGWVSIPDKEKALVIDKLEDLLKNGKKDRIDKESLTYIKNLIISSTGGEKNVKLEFFKDGKVDKKACNTLTTFIENLHNVSKVFLKKDIENVFNSSVDVDSNSFVKALKSMNLKRSIIGLGIATAIGMSTQPINKYLTYKKTGQTGFVGVEGREEDHSANFKVLKLAAAAVFALGALSTITTRPSEFLSKIQFKGMLPTMDQLKLVYGMTIASRLVAARDKDELRESAVKDSLGFLNLLVLGALVSKGSAKLLDKSKSLINIKEGDGKNFWSWLKNSTLKSRDEVLLSELRAHGKDVIKDGRALTFKELMKLVKTLPVDVQKSLKGKLNVLNISQVIGYLYSGLVLGLGVPALNAHMTAKSDAKFKAKAAAKKQAELATAGQNIPAASNSVSMQNFTSLSPLLAAENKAFIEKHM</sequence>
<reference evidence="1" key="2">
    <citation type="journal article" date="2021" name="PeerJ">
        <title>Extensive microbial diversity within the chicken gut microbiome revealed by metagenomics and culture.</title>
        <authorList>
            <person name="Gilroy R."/>
            <person name="Ravi A."/>
            <person name="Getino M."/>
            <person name="Pursley I."/>
            <person name="Horton D.L."/>
            <person name="Alikhan N.F."/>
            <person name="Baker D."/>
            <person name="Gharbi K."/>
            <person name="Hall N."/>
            <person name="Watson M."/>
            <person name="Adriaenssens E.M."/>
            <person name="Foster-Nyarko E."/>
            <person name="Jarju S."/>
            <person name="Secka A."/>
            <person name="Antonio M."/>
            <person name="Oren A."/>
            <person name="Chaudhuri R.R."/>
            <person name="La Ragione R."/>
            <person name="Hildebrand F."/>
            <person name="Pallen M.J."/>
        </authorList>
    </citation>
    <scope>NUCLEOTIDE SEQUENCE</scope>
    <source>
        <strain evidence="1">10192</strain>
    </source>
</reference>
<dbReference type="AlphaFoldDB" id="A0A9D9DPM8"/>
<evidence type="ECO:0000313" key="1">
    <source>
        <dbReference type="EMBL" id="MBO8431328.1"/>
    </source>
</evidence>
<comment type="caution">
    <text evidence="1">The sequence shown here is derived from an EMBL/GenBank/DDBJ whole genome shotgun (WGS) entry which is preliminary data.</text>
</comment>
<gene>
    <name evidence="1" type="ORF">IAC76_08070</name>
</gene>
<reference evidence="1" key="1">
    <citation type="submission" date="2020-10" db="EMBL/GenBank/DDBJ databases">
        <authorList>
            <person name="Gilroy R."/>
        </authorList>
    </citation>
    <scope>NUCLEOTIDE SEQUENCE</scope>
    <source>
        <strain evidence="1">10192</strain>
    </source>
</reference>
<evidence type="ECO:0000313" key="2">
    <source>
        <dbReference type="Proteomes" id="UP000823632"/>
    </source>
</evidence>
<dbReference type="Proteomes" id="UP000823632">
    <property type="component" value="Unassembled WGS sequence"/>
</dbReference>
<organism evidence="1 2">
    <name type="scientific">Candidatus Scatousia excrementipullorum</name>
    <dbReference type="NCBI Taxonomy" id="2840936"/>
    <lineage>
        <taxon>Bacteria</taxon>
        <taxon>Candidatus Scatousia</taxon>
    </lineage>
</organism>
<accession>A0A9D9DPM8</accession>
<protein>
    <submittedName>
        <fullName evidence="1">Uncharacterized protein</fullName>
    </submittedName>
</protein>
<dbReference type="EMBL" id="JADIND010000178">
    <property type="protein sequence ID" value="MBO8431328.1"/>
    <property type="molecule type" value="Genomic_DNA"/>
</dbReference>
<proteinExistence type="predicted"/>
<name>A0A9D9DPM8_9BACT</name>